<dbReference type="PANTHER" id="PTHR46112:SF9">
    <property type="entry name" value="XAA-PRO AMINOPEPTIDASE"/>
    <property type="match status" value="1"/>
</dbReference>
<feature type="domain" description="Peptidase M24" evidence="3">
    <location>
        <begin position="146"/>
        <end position="344"/>
    </location>
</feature>
<proteinExistence type="predicted"/>
<dbReference type="Gene3D" id="3.40.350.10">
    <property type="entry name" value="Creatinase/prolidase N-terminal domain"/>
    <property type="match status" value="1"/>
</dbReference>
<evidence type="ECO:0000256" key="1">
    <source>
        <dbReference type="ARBA" id="ARBA00022723"/>
    </source>
</evidence>
<organism evidence="5 6">
    <name type="scientific">Vulcanisaeta distributa (strain DSM 14429 / JCM 11212 / NBRC 100878 / IC-017)</name>
    <dbReference type="NCBI Taxonomy" id="572478"/>
    <lineage>
        <taxon>Archaea</taxon>
        <taxon>Thermoproteota</taxon>
        <taxon>Thermoprotei</taxon>
        <taxon>Thermoproteales</taxon>
        <taxon>Thermoproteaceae</taxon>
        <taxon>Vulcanisaeta</taxon>
    </lineage>
</organism>
<keyword evidence="2" id="KW-0378">Hydrolase</keyword>
<evidence type="ECO:0000259" key="4">
    <source>
        <dbReference type="Pfam" id="PF01321"/>
    </source>
</evidence>
<dbReference type="eggNOG" id="arCOG01000">
    <property type="taxonomic scope" value="Archaea"/>
</dbReference>
<dbReference type="OrthoDB" id="1346at2157"/>
<reference evidence="5 6" key="1">
    <citation type="journal article" date="2010" name="Stand. Genomic Sci.">
        <title>Complete genome sequence of Vulcanisaeta distributa type strain (IC-017).</title>
        <authorList>
            <person name="Mavromatis K."/>
            <person name="Sikorski J."/>
            <person name="Pabst E."/>
            <person name="Teshima H."/>
            <person name="Lapidus A."/>
            <person name="Lucas S."/>
            <person name="Nolan M."/>
            <person name="Glavina Del Rio T."/>
            <person name="Cheng J.F."/>
            <person name="Bruce D."/>
            <person name="Goodwin L."/>
            <person name="Pitluck S."/>
            <person name="Liolios K."/>
            <person name="Ivanova N."/>
            <person name="Mikhailova N."/>
            <person name="Pati A."/>
            <person name="Chen A."/>
            <person name="Palaniappan K."/>
            <person name="Land M."/>
            <person name="Hauser L."/>
            <person name="Chang Y.J."/>
            <person name="Jeffries C.D."/>
            <person name="Rohde M."/>
            <person name="Spring S."/>
            <person name="Goker M."/>
            <person name="Wirth R."/>
            <person name="Woyke T."/>
            <person name="Bristow J."/>
            <person name="Eisen J.A."/>
            <person name="Markowitz V."/>
            <person name="Hugenholtz P."/>
            <person name="Klenk H.P."/>
            <person name="Kyrpides N.C."/>
        </authorList>
    </citation>
    <scope>NUCLEOTIDE SEQUENCE [LARGE SCALE GENOMIC DNA]</scope>
    <source>
        <strain evidence="6">DSM 14429 / JCM 11212 / NBRC 100878 / IC-017</strain>
    </source>
</reference>
<gene>
    <name evidence="5" type="ordered locus">Vdis_0317</name>
</gene>
<dbReference type="Pfam" id="PF00557">
    <property type="entry name" value="Peptidase_M24"/>
    <property type="match status" value="1"/>
</dbReference>
<dbReference type="InterPro" id="IPR036005">
    <property type="entry name" value="Creatinase/aminopeptidase-like"/>
</dbReference>
<dbReference type="PANTHER" id="PTHR46112">
    <property type="entry name" value="AMINOPEPTIDASE"/>
    <property type="match status" value="1"/>
</dbReference>
<name>E1QTK8_VULDI</name>
<dbReference type="Pfam" id="PF01321">
    <property type="entry name" value="Creatinase_N"/>
    <property type="match status" value="1"/>
</dbReference>
<dbReference type="Gene3D" id="3.90.230.10">
    <property type="entry name" value="Creatinase/methionine aminopeptidase superfamily"/>
    <property type="match status" value="1"/>
</dbReference>
<dbReference type="PROSITE" id="PS00491">
    <property type="entry name" value="PROLINE_PEPTIDASE"/>
    <property type="match status" value="1"/>
</dbReference>
<dbReference type="EMBL" id="CP002100">
    <property type="protein sequence ID" value="ADN49723.1"/>
    <property type="molecule type" value="Genomic_DNA"/>
</dbReference>
<dbReference type="GeneID" id="9751234"/>
<dbReference type="InterPro" id="IPR001714">
    <property type="entry name" value="Pept_M24_MAP"/>
</dbReference>
<dbReference type="SUPFAM" id="SSF53092">
    <property type="entry name" value="Creatinase/prolidase N-terminal domain"/>
    <property type="match status" value="1"/>
</dbReference>
<dbReference type="InterPro" id="IPR050659">
    <property type="entry name" value="Peptidase_M24B"/>
</dbReference>
<protein>
    <submittedName>
        <fullName evidence="5">Peptidase M24</fullName>
    </submittedName>
</protein>
<keyword evidence="6" id="KW-1185">Reference proteome</keyword>
<dbReference type="InterPro" id="IPR001131">
    <property type="entry name" value="Peptidase_M24B_aminopep-P_CS"/>
</dbReference>
<evidence type="ECO:0000313" key="5">
    <source>
        <dbReference type="EMBL" id="ADN49723.1"/>
    </source>
</evidence>
<evidence type="ECO:0000259" key="3">
    <source>
        <dbReference type="Pfam" id="PF00557"/>
    </source>
</evidence>
<dbReference type="Proteomes" id="UP000006681">
    <property type="component" value="Chromosome"/>
</dbReference>
<sequence>MLSINRIEKLIDELRRKSIDLVIIVPGPNFRYLVGSYIETFERFGALIICPGNSAYELILPRLDEGRARATGLPYAVYGDEEGPLNVIKAFINGNCGAVRVIGLEGRATLNYLWILRKVIGEFNDYSIDDLLISMRISKDEDELRSIERAVRAIEYGIKAVRESIRPGMMEIEVARLISDAISNAGAEPRDILVQSGPNSAIPHWIPSRRRIEVGDVVVIDITATYNDYYGDLTRTLVIGNPPSDFWRIYDLVKRAHDDAIASIREGVTGAYIDSIARKVIADGGYGQYFIHRTGHGIGLEVHEEPFISQSYDKPLPRGSAFTIEPGIYLPGRFGVRLESNVVIGLDGKVEVLDKYWPEVIVRV</sequence>
<reference evidence="6" key="2">
    <citation type="journal article" date="2010" name="Stand. Genomic Sci.">
        <title>Complete genome sequence of Vulcanisaeta distributa type strain (IC-017T).</title>
        <authorList>
            <person name="Mavromatis K."/>
            <person name="Sikorski J."/>
            <person name="Pabst E."/>
            <person name="Teshima H."/>
            <person name="Lapidus A."/>
            <person name="Lucas S."/>
            <person name="Nolan M."/>
            <person name="Glavina Del Rio T."/>
            <person name="Cheng J."/>
            <person name="Bruce D."/>
            <person name="Goodwin L."/>
            <person name="Pitluck S."/>
            <person name="Liolios K."/>
            <person name="Ivanova N."/>
            <person name="Mikhailova N."/>
            <person name="Pati A."/>
            <person name="Chen A."/>
            <person name="Palaniappan K."/>
            <person name="Land M."/>
            <person name="Hauser L."/>
            <person name="Chang Y."/>
            <person name="Jeffries C."/>
            <person name="Rohde M."/>
            <person name="Spring S."/>
            <person name="Goker M."/>
            <person name="Wirth R."/>
            <person name="Woyke T."/>
            <person name="Bristow J."/>
            <person name="Eisen J."/>
            <person name="Markowitz V."/>
            <person name="Hugenholtz P."/>
            <person name="Klenk H."/>
            <person name="Kyrpides N."/>
        </authorList>
    </citation>
    <scope>NUCLEOTIDE SEQUENCE [LARGE SCALE GENOMIC DNA]</scope>
    <source>
        <strain evidence="6">DSM 14429 / JCM 11212 / NBRC 100878 / IC-017</strain>
    </source>
</reference>
<feature type="domain" description="Creatinase N-terminal" evidence="4">
    <location>
        <begin position="6"/>
        <end position="136"/>
    </location>
</feature>
<dbReference type="AlphaFoldDB" id="E1QTK8"/>
<dbReference type="HOGENOM" id="CLU_017266_4_2_2"/>
<dbReference type="STRING" id="572478.Vdis_0317"/>
<dbReference type="GO" id="GO:0046872">
    <property type="term" value="F:metal ion binding"/>
    <property type="evidence" value="ECO:0007669"/>
    <property type="project" value="UniProtKB-KW"/>
</dbReference>
<dbReference type="KEGG" id="vdi:Vdis_0317"/>
<dbReference type="SUPFAM" id="SSF55920">
    <property type="entry name" value="Creatinase/aminopeptidase"/>
    <property type="match status" value="1"/>
</dbReference>
<dbReference type="InterPro" id="IPR000587">
    <property type="entry name" value="Creatinase_N"/>
</dbReference>
<dbReference type="InterPro" id="IPR029149">
    <property type="entry name" value="Creatin/AminoP/Spt16_N"/>
</dbReference>
<dbReference type="InterPro" id="IPR000994">
    <property type="entry name" value="Pept_M24"/>
</dbReference>
<dbReference type="PRINTS" id="PR00599">
    <property type="entry name" value="MAPEPTIDASE"/>
</dbReference>
<accession>E1QTK8</accession>
<keyword evidence="1" id="KW-0479">Metal-binding</keyword>
<evidence type="ECO:0000256" key="2">
    <source>
        <dbReference type="ARBA" id="ARBA00022801"/>
    </source>
</evidence>
<evidence type="ECO:0000313" key="6">
    <source>
        <dbReference type="Proteomes" id="UP000006681"/>
    </source>
</evidence>
<dbReference type="GO" id="GO:0016787">
    <property type="term" value="F:hydrolase activity"/>
    <property type="evidence" value="ECO:0007669"/>
    <property type="project" value="UniProtKB-KW"/>
</dbReference>
<dbReference type="RefSeq" id="WP_013335448.1">
    <property type="nucleotide sequence ID" value="NC_014537.1"/>
</dbReference>